<sequence>MSENKNESVNTMSNTDELKDNIIAAIKTVYDPEIPVDVFELGLIYDINIIPPLNKVHILMTLTTPSCPSAEQIPGEIEQVAKAVEGVSDVEIELTFEPPYTTDMMSEEAKLELGFL</sequence>
<dbReference type="PANTHER" id="PTHR42831:SF1">
    <property type="entry name" value="FE-S PROTEIN MATURATION AUXILIARY FACTOR YITW"/>
    <property type="match status" value="1"/>
</dbReference>
<dbReference type="AlphaFoldDB" id="A0AAX1N2F0"/>
<keyword evidence="3" id="KW-1185">Reference proteome</keyword>
<evidence type="ECO:0000313" key="3">
    <source>
        <dbReference type="Proteomes" id="UP000678679"/>
    </source>
</evidence>
<feature type="domain" description="MIP18 family-like" evidence="1">
    <location>
        <begin position="19"/>
        <end position="93"/>
    </location>
</feature>
<dbReference type="EMBL" id="CP076132">
    <property type="protein sequence ID" value="QWG01689.1"/>
    <property type="molecule type" value="Genomic_DNA"/>
</dbReference>
<gene>
    <name evidence="2" type="ORF">KMW28_18900</name>
</gene>
<dbReference type="RefSeq" id="WP_084005956.1">
    <property type="nucleotide sequence ID" value="NZ_CP076132.1"/>
</dbReference>
<dbReference type="SUPFAM" id="SSF117916">
    <property type="entry name" value="Fe-S cluster assembly (FSCA) domain-like"/>
    <property type="match status" value="1"/>
</dbReference>
<dbReference type="Pfam" id="PF01883">
    <property type="entry name" value="FeS_assembly_P"/>
    <property type="match status" value="1"/>
</dbReference>
<dbReference type="Gene3D" id="3.30.300.130">
    <property type="entry name" value="Fe-S cluster assembly (FSCA)"/>
    <property type="match status" value="1"/>
</dbReference>
<evidence type="ECO:0000259" key="1">
    <source>
        <dbReference type="Pfam" id="PF01883"/>
    </source>
</evidence>
<dbReference type="Proteomes" id="UP000678679">
    <property type="component" value="Chromosome 1"/>
</dbReference>
<organism evidence="2 3">
    <name type="scientific">Flammeovirga yaeyamensis</name>
    <dbReference type="NCBI Taxonomy" id="367791"/>
    <lineage>
        <taxon>Bacteria</taxon>
        <taxon>Pseudomonadati</taxon>
        <taxon>Bacteroidota</taxon>
        <taxon>Cytophagia</taxon>
        <taxon>Cytophagales</taxon>
        <taxon>Flammeovirgaceae</taxon>
        <taxon>Flammeovirga</taxon>
    </lineage>
</organism>
<dbReference type="InterPro" id="IPR052339">
    <property type="entry name" value="Fe-S_Maturation_MIP18"/>
</dbReference>
<dbReference type="KEGG" id="fya:KMW28_18900"/>
<dbReference type="InterPro" id="IPR034904">
    <property type="entry name" value="FSCA_dom_sf"/>
</dbReference>
<reference evidence="2 3" key="1">
    <citation type="submission" date="2021-05" db="EMBL/GenBank/DDBJ databases">
        <title>Comparative genomic studies on the polysaccharide-degrading batcterial strains of the Flammeovirga genus.</title>
        <authorList>
            <person name="Zewei F."/>
            <person name="Zheng Z."/>
            <person name="Yu L."/>
            <person name="Ruyue G."/>
            <person name="Yanhong M."/>
            <person name="Yuanyuan C."/>
            <person name="Jingyan G."/>
            <person name="Wenjun H."/>
        </authorList>
    </citation>
    <scope>NUCLEOTIDE SEQUENCE [LARGE SCALE GENOMIC DNA]</scope>
    <source>
        <strain evidence="2 3">NBRC:100898</strain>
    </source>
</reference>
<protein>
    <submittedName>
        <fullName evidence="2">DUF59 domain-containing protein</fullName>
    </submittedName>
</protein>
<evidence type="ECO:0000313" key="2">
    <source>
        <dbReference type="EMBL" id="QWG01689.1"/>
    </source>
</evidence>
<accession>A0AAX1N2F0</accession>
<proteinExistence type="predicted"/>
<dbReference type="PANTHER" id="PTHR42831">
    <property type="entry name" value="FE-S PROTEIN MATURATION AUXILIARY FACTOR YITW"/>
    <property type="match status" value="1"/>
</dbReference>
<name>A0AAX1N2F0_9BACT</name>
<dbReference type="InterPro" id="IPR002744">
    <property type="entry name" value="MIP18-like"/>
</dbReference>